<feature type="transmembrane region" description="Helical" evidence="12">
    <location>
        <begin position="337"/>
        <end position="356"/>
    </location>
</feature>
<comment type="subcellular location">
    <subcellularLocation>
        <location evidence="1 12">Endoplasmic reticulum membrane</location>
        <topology evidence="1 12">Multi-pass membrane protein</topology>
    </subcellularLocation>
</comment>
<evidence type="ECO:0000256" key="12">
    <source>
        <dbReference type="RuleBase" id="RU363112"/>
    </source>
</evidence>
<keyword evidence="10 12" id="KW-1133">Transmembrane helix</keyword>
<feature type="transmembrane region" description="Helical" evidence="12">
    <location>
        <begin position="20"/>
        <end position="45"/>
    </location>
</feature>
<dbReference type="GO" id="GO:0031501">
    <property type="term" value="C:mannosyltransferase complex"/>
    <property type="evidence" value="ECO:0007669"/>
    <property type="project" value="TreeGrafter"/>
</dbReference>
<evidence type="ECO:0000256" key="4">
    <source>
        <dbReference type="ARBA" id="ARBA00013795"/>
    </source>
</evidence>
<dbReference type="Proteomes" id="UP001219525">
    <property type="component" value="Unassembled WGS sequence"/>
</dbReference>
<dbReference type="PANTHER" id="PTHR12468">
    <property type="entry name" value="GPI MANNOSYLTRANSFERASE 2"/>
    <property type="match status" value="1"/>
</dbReference>
<gene>
    <name evidence="13" type="ORF">GGX14DRAFT_543126</name>
</gene>
<feature type="transmembrane region" description="Helical" evidence="12">
    <location>
        <begin position="205"/>
        <end position="226"/>
    </location>
</feature>
<dbReference type="GO" id="GO:0006506">
    <property type="term" value="P:GPI anchor biosynthetic process"/>
    <property type="evidence" value="ECO:0007669"/>
    <property type="project" value="UniProtKB-KW"/>
</dbReference>
<reference evidence="13" key="1">
    <citation type="submission" date="2023-03" db="EMBL/GenBank/DDBJ databases">
        <title>Massive genome expansion in bonnet fungi (Mycena s.s.) driven by repeated elements and novel gene families across ecological guilds.</title>
        <authorList>
            <consortium name="Lawrence Berkeley National Laboratory"/>
            <person name="Harder C.B."/>
            <person name="Miyauchi S."/>
            <person name="Viragh M."/>
            <person name="Kuo A."/>
            <person name="Thoen E."/>
            <person name="Andreopoulos B."/>
            <person name="Lu D."/>
            <person name="Skrede I."/>
            <person name="Drula E."/>
            <person name="Henrissat B."/>
            <person name="Morin E."/>
            <person name="Kohler A."/>
            <person name="Barry K."/>
            <person name="LaButti K."/>
            <person name="Morin E."/>
            <person name="Salamov A."/>
            <person name="Lipzen A."/>
            <person name="Mereny Z."/>
            <person name="Hegedus B."/>
            <person name="Baldrian P."/>
            <person name="Stursova M."/>
            <person name="Weitz H."/>
            <person name="Taylor A."/>
            <person name="Grigoriev I.V."/>
            <person name="Nagy L.G."/>
            <person name="Martin F."/>
            <person name="Kauserud H."/>
        </authorList>
    </citation>
    <scope>NUCLEOTIDE SEQUENCE</scope>
    <source>
        <strain evidence="13">9144</strain>
    </source>
</reference>
<evidence type="ECO:0000256" key="9">
    <source>
        <dbReference type="ARBA" id="ARBA00022824"/>
    </source>
</evidence>
<organism evidence="13 14">
    <name type="scientific">Mycena pura</name>
    <dbReference type="NCBI Taxonomy" id="153505"/>
    <lineage>
        <taxon>Eukaryota</taxon>
        <taxon>Fungi</taxon>
        <taxon>Dikarya</taxon>
        <taxon>Basidiomycota</taxon>
        <taxon>Agaricomycotina</taxon>
        <taxon>Agaricomycetes</taxon>
        <taxon>Agaricomycetidae</taxon>
        <taxon>Agaricales</taxon>
        <taxon>Marasmiineae</taxon>
        <taxon>Mycenaceae</taxon>
        <taxon>Mycena</taxon>
    </lineage>
</organism>
<evidence type="ECO:0000256" key="1">
    <source>
        <dbReference type="ARBA" id="ARBA00004477"/>
    </source>
</evidence>
<keyword evidence="14" id="KW-1185">Reference proteome</keyword>
<evidence type="ECO:0000313" key="14">
    <source>
        <dbReference type="Proteomes" id="UP001219525"/>
    </source>
</evidence>
<keyword evidence="7 12" id="KW-0808">Transferase</keyword>
<feature type="transmembrane region" description="Helical" evidence="12">
    <location>
        <begin position="308"/>
        <end position="330"/>
    </location>
</feature>
<evidence type="ECO:0000256" key="10">
    <source>
        <dbReference type="ARBA" id="ARBA00022989"/>
    </source>
</evidence>
<keyword evidence="5 12" id="KW-0337">GPI-anchor biosynthesis</keyword>
<evidence type="ECO:0000256" key="2">
    <source>
        <dbReference type="ARBA" id="ARBA00004687"/>
    </source>
</evidence>
<evidence type="ECO:0000256" key="3">
    <source>
        <dbReference type="ARBA" id="ARBA00008698"/>
    </source>
</evidence>
<evidence type="ECO:0000256" key="8">
    <source>
        <dbReference type="ARBA" id="ARBA00022692"/>
    </source>
</evidence>
<dbReference type="InterPro" id="IPR007315">
    <property type="entry name" value="PIG-V/Gpi18"/>
</dbReference>
<evidence type="ECO:0000313" key="13">
    <source>
        <dbReference type="EMBL" id="KAJ7209535.1"/>
    </source>
</evidence>
<dbReference type="PANTHER" id="PTHR12468:SF2">
    <property type="entry name" value="GPI MANNOSYLTRANSFERASE 2"/>
    <property type="match status" value="1"/>
</dbReference>
<comment type="function">
    <text evidence="12">Mannosyltransferase involved in glycosylphosphatidylinositol-anchor biosynthesis.</text>
</comment>
<protein>
    <recommendedName>
        <fullName evidence="4 12">GPI mannosyltransferase 2</fullName>
        <ecNumber evidence="12">2.4.1.-</ecNumber>
    </recommendedName>
</protein>
<feature type="transmembrane region" description="Helical" evidence="12">
    <location>
        <begin position="362"/>
        <end position="384"/>
    </location>
</feature>
<dbReference type="EC" id="2.4.1.-" evidence="12"/>
<sequence>MPMSKASPTARPHSRPPYTLLLLLILISRLITASLLFLAQLFPLFDAATSHILLRWDALHFLHIARSGYVYEHEWAFFPGLPLILSLFSDSLLAPTLFSLAISFDTTLTMYSLSLHHLGSPALARLAAVLTLLPSSPVTLFLAPYTEPFFTYLSYKGMLYCAKSHYLSAAIYFSLAATFRSNGFLLSGFIIWGLLVEPFLQRKQIYFSSILTCIILSALPFTPFIAHNYAAYSAFCSSAPLASWCTRRLPFIYSYVQGRYWNSGLFRYWTLQQIPNFLIAAPPLLAISFFCIHHLRYWLKPTVAPGQAFLSASIAPHAIHALIMCAILLFASHTQIVLRLASSMPVTYWAAAWLLVEHPKGGRAWVAWSLIWGALSTILWAVFLPPA</sequence>
<keyword evidence="9 12" id="KW-0256">Endoplasmic reticulum</keyword>
<dbReference type="GO" id="GO:0004376">
    <property type="term" value="F:GPI mannosyltransferase activity"/>
    <property type="evidence" value="ECO:0007669"/>
    <property type="project" value="InterPro"/>
</dbReference>
<dbReference type="EMBL" id="JARJCW010000030">
    <property type="protein sequence ID" value="KAJ7209535.1"/>
    <property type="molecule type" value="Genomic_DNA"/>
</dbReference>
<comment type="similarity">
    <text evidence="3 12">Belongs to the PIGV family.</text>
</comment>
<feature type="transmembrane region" description="Helical" evidence="12">
    <location>
        <begin position="277"/>
        <end position="296"/>
    </location>
</feature>
<comment type="pathway">
    <text evidence="2 12">Glycolipid biosynthesis; glycosylphosphatidylinositol-anchor biosynthesis.</text>
</comment>
<evidence type="ECO:0000256" key="7">
    <source>
        <dbReference type="ARBA" id="ARBA00022679"/>
    </source>
</evidence>
<evidence type="ECO:0000256" key="5">
    <source>
        <dbReference type="ARBA" id="ARBA00022502"/>
    </source>
</evidence>
<accession>A0AAD6YA08</accession>
<proteinExistence type="inferred from homology"/>
<keyword evidence="11 12" id="KW-0472">Membrane</keyword>
<keyword evidence="6 12" id="KW-0328">Glycosyltransferase</keyword>
<dbReference type="GO" id="GO:0005789">
    <property type="term" value="C:endoplasmic reticulum membrane"/>
    <property type="evidence" value="ECO:0007669"/>
    <property type="project" value="UniProtKB-SubCell"/>
</dbReference>
<dbReference type="GO" id="GO:0000009">
    <property type="term" value="F:alpha-1,6-mannosyltransferase activity"/>
    <property type="evidence" value="ECO:0007669"/>
    <property type="project" value="InterPro"/>
</dbReference>
<keyword evidence="8 12" id="KW-0812">Transmembrane</keyword>
<comment type="caution">
    <text evidence="13">The sequence shown here is derived from an EMBL/GenBank/DDBJ whole genome shotgun (WGS) entry which is preliminary data.</text>
</comment>
<dbReference type="Pfam" id="PF04188">
    <property type="entry name" value="Mannosyl_trans2"/>
    <property type="match status" value="1"/>
</dbReference>
<name>A0AAD6YA08_9AGAR</name>
<dbReference type="AlphaFoldDB" id="A0AAD6YA08"/>
<feature type="transmembrane region" description="Helical" evidence="12">
    <location>
        <begin position="166"/>
        <end position="193"/>
    </location>
</feature>
<feature type="transmembrane region" description="Helical" evidence="12">
    <location>
        <begin position="123"/>
        <end position="146"/>
    </location>
</feature>
<evidence type="ECO:0000256" key="11">
    <source>
        <dbReference type="ARBA" id="ARBA00023136"/>
    </source>
</evidence>
<evidence type="ECO:0000256" key="6">
    <source>
        <dbReference type="ARBA" id="ARBA00022676"/>
    </source>
</evidence>